<evidence type="ECO:0000313" key="3">
    <source>
        <dbReference type="Proteomes" id="UP001175211"/>
    </source>
</evidence>
<reference evidence="2" key="1">
    <citation type="submission" date="2023-06" db="EMBL/GenBank/DDBJ databases">
        <authorList>
            <consortium name="Lawrence Berkeley National Laboratory"/>
            <person name="Ahrendt S."/>
            <person name="Sahu N."/>
            <person name="Indic B."/>
            <person name="Wong-Bajracharya J."/>
            <person name="Merenyi Z."/>
            <person name="Ke H.-M."/>
            <person name="Monk M."/>
            <person name="Kocsube S."/>
            <person name="Drula E."/>
            <person name="Lipzen A."/>
            <person name="Balint B."/>
            <person name="Henrissat B."/>
            <person name="Andreopoulos B."/>
            <person name="Martin F.M."/>
            <person name="Harder C.B."/>
            <person name="Rigling D."/>
            <person name="Ford K.L."/>
            <person name="Foster G.D."/>
            <person name="Pangilinan J."/>
            <person name="Papanicolaou A."/>
            <person name="Barry K."/>
            <person name="LaButti K."/>
            <person name="Viragh M."/>
            <person name="Koriabine M."/>
            <person name="Yan M."/>
            <person name="Riley R."/>
            <person name="Champramary S."/>
            <person name="Plett K.L."/>
            <person name="Tsai I.J."/>
            <person name="Slot J."/>
            <person name="Sipos G."/>
            <person name="Plett J."/>
            <person name="Nagy L.G."/>
            <person name="Grigoriev I.V."/>
        </authorList>
    </citation>
    <scope>NUCLEOTIDE SEQUENCE</scope>
    <source>
        <strain evidence="2">CCBAS 213</strain>
    </source>
</reference>
<protein>
    <submittedName>
        <fullName evidence="2">Uncharacterized protein</fullName>
    </submittedName>
</protein>
<dbReference type="AlphaFoldDB" id="A0AA39MHU6"/>
<comment type="caution">
    <text evidence="2">The sequence shown here is derived from an EMBL/GenBank/DDBJ whole genome shotgun (WGS) entry which is preliminary data.</text>
</comment>
<dbReference type="EMBL" id="JAUEPS010000192">
    <property type="protein sequence ID" value="KAK0434269.1"/>
    <property type="molecule type" value="Genomic_DNA"/>
</dbReference>
<sequence length="194" mass="21622">MNAFQAGTRVSFFDANGQLVTGVVEATSRLSDGTQMVLIKRDNGGTVTLPARCEMLARSMDLRVVAFYQTRLFVSRRVIVVSDNNRHSCMSVRAAECSRHYPLLKIVFHDPIPPLREWVVKYTSTRQRIIHSSAIASPSAKTEYHIFGTIRRVNVRIALGDNRSVSSKWSAGESGKTGLGVPSQRNFGHSSRQR</sequence>
<evidence type="ECO:0000313" key="2">
    <source>
        <dbReference type="EMBL" id="KAK0434269.1"/>
    </source>
</evidence>
<feature type="region of interest" description="Disordered" evidence="1">
    <location>
        <begin position="166"/>
        <end position="194"/>
    </location>
</feature>
<keyword evidence="3" id="KW-1185">Reference proteome</keyword>
<name>A0AA39MHU6_ARMTA</name>
<organism evidence="2 3">
    <name type="scientific">Armillaria tabescens</name>
    <name type="common">Ringless honey mushroom</name>
    <name type="synonym">Agaricus tabescens</name>
    <dbReference type="NCBI Taxonomy" id="1929756"/>
    <lineage>
        <taxon>Eukaryota</taxon>
        <taxon>Fungi</taxon>
        <taxon>Dikarya</taxon>
        <taxon>Basidiomycota</taxon>
        <taxon>Agaricomycotina</taxon>
        <taxon>Agaricomycetes</taxon>
        <taxon>Agaricomycetidae</taxon>
        <taxon>Agaricales</taxon>
        <taxon>Marasmiineae</taxon>
        <taxon>Physalacriaceae</taxon>
        <taxon>Desarmillaria</taxon>
    </lineage>
</organism>
<proteinExistence type="predicted"/>
<feature type="compositionally biased region" description="Polar residues" evidence="1">
    <location>
        <begin position="183"/>
        <end position="194"/>
    </location>
</feature>
<dbReference type="Proteomes" id="UP001175211">
    <property type="component" value="Unassembled WGS sequence"/>
</dbReference>
<gene>
    <name evidence="2" type="ORF">EV420DRAFT_1488714</name>
</gene>
<dbReference type="GeneID" id="85354196"/>
<dbReference type="RefSeq" id="XP_060321697.1">
    <property type="nucleotide sequence ID" value="XM_060470648.1"/>
</dbReference>
<accession>A0AA39MHU6</accession>
<evidence type="ECO:0000256" key="1">
    <source>
        <dbReference type="SAM" id="MobiDB-lite"/>
    </source>
</evidence>